<comment type="caution">
    <text evidence="2">The sequence shown here is derived from an EMBL/GenBank/DDBJ whole genome shotgun (WGS) entry which is preliminary data.</text>
</comment>
<proteinExistence type="predicted"/>
<dbReference type="Proteomes" id="UP000479710">
    <property type="component" value="Unassembled WGS sequence"/>
</dbReference>
<organism evidence="2 3">
    <name type="scientific">Oryza meyeriana var. granulata</name>
    <dbReference type="NCBI Taxonomy" id="110450"/>
    <lineage>
        <taxon>Eukaryota</taxon>
        <taxon>Viridiplantae</taxon>
        <taxon>Streptophyta</taxon>
        <taxon>Embryophyta</taxon>
        <taxon>Tracheophyta</taxon>
        <taxon>Spermatophyta</taxon>
        <taxon>Magnoliopsida</taxon>
        <taxon>Liliopsida</taxon>
        <taxon>Poales</taxon>
        <taxon>Poaceae</taxon>
        <taxon>BOP clade</taxon>
        <taxon>Oryzoideae</taxon>
        <taxon>Oryzeae</taxon>
        <taxon>Oryzinae</taxon>
        <taxon>Oryza</taxon>
        <taxon>Oryza meyeriana</taxon>
    </lineage>
</organism>
<evidence type="ECO:0000256" key="1">
    <source>
        <dbReference type="SAM" id="MobiDB-lite"/>
    </source>
</evidence>
<protein>
    <submittedName>
        <fullName evidence="2">Uncharacterized protein</fullName>
    </submittedName>
</protein>
<name>A0A6G1DB40_9ORYZ</name>
<keyword evidence="3" id="KW-1185">Reference proteome</keyword>
<dbReference type="AlphaFoldDB" id="A0A6G1DB40"/>
<feature type="region of interest" description="Disordered" evidence="1">
    <location>
        <begin position="74"/>
        <end position="94"/>
    </location>
</feature>
<evidence type="ECO:0000313" key="2">
    <source>
        <dbReference type="EMBL" id="KAF0909492.1"/>
    </source>
</evidence>
<accession>A0A6G1DB40</accession>
<gene>
    <name evidence="2" type="ORF">E2562_036639</name>
</gene>
<evidence type="ECO:0000313" key="3">
    <source>
        <dbReference type="Proteomes" id="UP000479710"/>
    </source>
</evidence>
<reference evidence="2 3" key="1">
    <citation type="submission" date="2019-11" db="EMBL/GenBank/DDBJ databases">
        <title>Whole genome sequence of Oryza granulata.</title>
        <authorList>
            <person name="Li W."/>
        </authorList>
    </citation>
    <scope>NUCLEOTIDE SEQUENCE [LARGE SCALE GENOMIC DNA]</scope>
    <source>
        <strain evidence="3">cv. Menghai</strain>
        <tissue evidence="2">Leaf</tissue>
    </source>
</reference>
<feature type="region of interest" description="Disordered" evidence="1">
    <location>
        <begin position="1"/>
        <end position="20"/>
    </location>
</feature>
<sequence>MQDDEAGGGGGGESSLAPNHRLPMSCRVIGDPRLHWKVFIGMPQLHQDLRHCRLARASSPPLACTPSVGLAELPPPASSPGTSHRCQLARPLYS</sequence>
<dbReference type="EMBL" id="SPHZ02000007">
    <property type="protein sequence ID" value="KAF0909492.1"/>
    <property type="molecule type" value="Genomic_DNA"/>
</dbReference>